<feature type="region of interest" description="Disordered" evidence="2">
    <location>
        <begin position="639"/>
        <end position="721"/>
    </location>
</feature>
<dbReference type="Pfam" id="PF00533">
    <property type="entry name" value="BRCT"/>
    <property type="match status" value="1"/>
</dbReference>
<accession>A0A4U0X7N7</accession>
<dbReference type="OrthoDB" id="251770at2759"/>
<dbReference type="InterPro" id="IPR001357">
    <property type="entry name" value="BRCT_dom"/>
</dbReference>
<evidence type="ECO:0000313" key="4">
    <source>
        <dbReference type="EMBL" id="TKA72520.1"/>
    </source>
</evidence>
<proteinExistence type="predicted"/>
<reference evidence="4 5" key="1">
    <citation type="submission" date="2017-03" db="EMBL/GenBank/DDBJ databases">
        <title>Genomes of endolithic fungi from Antarctica.</title>
        <authorList>
            <person name="Coleine C."/>
            <person name="Masonjones S."/>
            <person name="Stajich J.E."/>
        </authorList>
    </citation>
    <scope>NUCLEOTIDE SEQUENCE [LARGE SCALE GENOMIC DNA]</scope>
    <source>
        <strain evidence="4 5">CCFEE 5187</strain>
    </source>
</reference>
<dbReference type="InterPro" id="IPR059215">
    <property type="entry name" value="BRCT2_TopBP1-like"/>
</dbReference>
<keyword evidence="1" id="KW-0677">Repeat</keyword>
<feature type="compositionally biased region" description="Low complexity" evidence="2">
    <location>
        <begin position="660"/>
        <end position="688"/>
    </location>
</feature>
<dbReference type="GO" id="GO:0006270">
    <property type="term" value="P:DNA replication initiation"/>
    <property type="evidence" value="ECO:0007669"/>
    <property type="project" value="TreeGrafter"/>
</dbReference>
<dbReference type="EMBL" id="NAJN01000494">
    <property type="protein sequence ID" value="TKA72520.1"/>
    <property type="molecule type" value="Genomic_DNA"/>
</dbReference>
<feature type="compositionally biased region" description="Low complexity" evidence="2">
    <location>
        <begin position="639"/>
        <end position="648"/>
    </location>
</feature>
<evidence type="ECO:0000256" key="1">
    <source>
        <dbReference type="ARBA" id="ARBA00022737"/>
    </source>
</evidence>
<dbReference type="GO" id="GO:0007095">
    <property type="term" value="P:mitotic G2 DNA damage checkpoint signaling"/>
    <property type="evidence" value="ECO:0007669"/>
    <property type="project" value="TreeGrafter"/>
</dbReference>
<keyword evidence="5" id="KW-1185">Reference proteome</keyword>
<dbReference type="STRING" id="331657.A0A4U0X7N7"/>
<evidence type="ECO:0000313" key="5">
    <source>
        <dbReference type="Proteomes" id="UP000308768"/>
    </source>
</evidence>
<feature type="compositionally biased region" description="Polar residues" evidence="2">
    <location>
        <begin position="543"/>
        <end position="555"/>
    </location>
</feature>
<feature type="domain" description="BRCT" evidence="3">
    <location>
        <begin position="9"/>
        <end position="82"/>
    </location>
</feature>
<evidence type="ECO:0000259" key="3">
    <source>
        <dbReference type="PROSITE" id="PS50172"/>
    </source>
</evidence>
<feature type="region of interest" description="Disordered" evidence="2">
    <location>
        <begin position="212"/>
        <end position="246"/>
    </location>
</feature>
<evidence type="ECO:0000256" key="2">
    <source>
        <dbReference type="SAM" id="MobiDB-lite"/>
    </source>
</evidence>
<feature type="compositionally biased region" description="Basic and acidic residues" evidence="2">
    <location>
        <begin position="503"/>
        <end position="512"/>
    </location>
</feature>
<sequence length="774" mass="83768">MVDGEDHVRSQAPLAGVIMCCTSIAPEQRTELATIATQMGAVHKLDLTSDVTHLIVGNTETPKYQYVAKQRPDVKVLRPEWVEAVRLSWMEGGDTDVAALEGEYRLATFAGLTICVTGFDDLEQRTRIQNTVVANGAEYHGDLTRVVSHLIAAAPQGAKYQHSLQWGIKTVSLLWLEDSIERGMVLDETLYDPRLPAEEQGKGAWIRAVKQQTSAKRKARTENVTEPPDAGKRKLRRTASTKLNRSPVPVRAAGGYPQVLVGEGLSGLFQCIPIFTHGFSGKKKETLHAHLCSRGACLIPDIEGIGHLAEDQLRRGIVVVPHDSPGTLIKSLPEEISRLTLASEWWVERCIFRQTCVDPKTDVFCRPLAVDMPIPGFEDMIICSTSFDSVGLMHMSRAVKLMGAIYDEYFKPAASVLVCGSKTPNEQKLRHAARFQIPAVSADWLSACLEMGEKQPFSSYLVPLPTIIEVAPPEPRSPEQAPADEGKTRRAADAAGRNVSDARPSKSKERRSQPPSRLQVENQRPSPDGVVLGGVDVSDHVKSNTAFGDGTTPNALQELPPEMNTPRKPTPSPISPVPKPSPTKSEPESDFLPRARKAPKLAIPPTLPTTHTIADSTASAASTLTASIAELLVAQQQAAALPAPAPQTTRERRKTRRLGRAPSNVSHNSASASATLSRASSIDESGPSLRERERGERGSNGASNVEFQPSQALTYEDADAQERRDEMIVRMGGRVAEGRTGTVVQSVGVVRDAALEGGNVGSRVRARGRVAKGG</sequence>
<dbReference type="PANTHER" id="PTHR13561:SF20">
    <property type="entry name" value="DNA TOPOISOMERASE 2-BINDING PROTEIN 1"/>
    <property type="match status" value="1"/>
</dbReference>
<comment type="caution">
    <text evidence="4">The sequence shown here is derived from an EMBL/GenBank/DDBJ whole genome shotgun (WGS) entry which is preliminary data.</text>
</comment>
<feature type="domain" description="BRCT" evidence="3">
    <location>
        <begin position="104"/>
        <end position="193"/>
    </location>
</feature>
<protein>
    <recommendedName>
        <fullName evidence="3">BRCT domain-containing protein</fullName>
    </recommendedName>
</protein>
<dbReference type="AlphaFoldDB" id="A0A4U0X7N7"/>
<dbReference type="InterPro" id="IPR036420">
    <property type="entry name" value="BRCT_dom_sf"/>
</dbReference>
<dbReference type="Gene3D" id="3.40.50.10190">
    <property type="entry name" value="BRCT domain"/>
    <property type="match status" value="4"/>
</dbReference>
<feature type="compositionally biased region" description="Polar residues" evidence="2">
    <location>
        <begin position="513"/>
        <end position="525"/>
    </location>
</feature>
<feature type="compositionally biased region" description="Pro residues" evidence="2">
    <location>
        <begin position="568"/>
        <end position="581"/>
    </location>
</feature>
<dbReference type="SUPFAM" id="SSF52113">
    <property type="entry name" value="BRCT domain"/>
    <property type="match status" value="3"/>
</dbReference>
<feature type="domain" description="BRCT" evidence="3">
    <location>
        <begin position="377"/>
        <end position="462"/>
    </location>
</feature>
<name>A0A4U0X7N7_9PEZI</name>
<gene>
    <name evidence="4" type="ORF">B0A49_02470</name>
</gene>
<dbReference type="Pfam" id="PF12738">
    <property type="entry name" value="PTCB-BRCT"/>
    <property type="match status" value="2"/>
</dbReference>
<dbReference type="CDD" id="cd17731">
    <property type="entry name" value="BRCT_TopBP1_rpt2_like"/>
    <property type="match status" value="1"/>
</dbReference>
<dbReference type="PANTHER" id="PTHR13561">
    <property type="entry name" value="DNA REPLICATION REGULATOR DPB11-RELATED"/>
    <property type="match status" value="1"/>
</dbReference>
<organism evidence="4 5">
    <name type="scientific">Cryomyces minteri</name>
    <dbReference type="NCBI Taxonomy" id="331657"/>
    <lineage>
        <taxon>Eukaryota</taxon>
        <taxon>Fungi</taxon>
        <taxon>Dikarya</taxon>
        <taxon>Ascomycota</taxon>
        <taxon>Pezizomycotina</taxon>
        <taxon>Dothideomycetes</taxon>
        <taxon>Dothideomycetes incertae sedis</taxon>
        <taxon>Cryomyces</taxon>
    </lineage>
</organism>
<dbReference type="GO" id="GO:0033314">
    <property type="term" value="P:mitotic DNA replication checkpoint signaling"/>
    <property type="evidence" value="ECO:0007669"/>
    <property type="project" value="TreeGrafter"/>
</dbReference>
<feature type="region of interest" description="Disordered" evidence="2">
    <location>
        <begin position="470"/>
        <end position="614"/>
    </location>
</feature>
<dbReference type="PROSITE" id="PS50172">
    <property type="entry name" value="BRCT"/>
    <property type="match status" value="3"/>
</dbReference>
<dbReference type="SMART" id="SM00292">
    <property type="entry name" value="BRCT"/>
    <property type="match status" value="3"/>
</dbReference>
<dbReference type="Proteomes" id="UP000308768">
    <property type="component" value="Unassembled WGS sequence"/>
</dbReference>